<dbReference type="Gene3D" id="1.10.443.10">
    <property type="entry name" value="Intergrase catalytic core"/>
    <property type="match status" value="1"/>
</dbReference>
<sequence>MHGNKSATIRLSDSQAPTCPIFPLRGSSVTAQKLVPIFDNLNYMANPFRQGFNVSEPTLALTTIPANALNADALCCAQFLYTYRGSLDTFASYRREIERFVQWCWFVEGLCLSEVRRQHIEAFVHFCQAPPLSWIGVKSVQRFQNGDGLRIANPAWRPFVVKVSKRDHRLGADPDPKQYDLSQSALQALFSVLSTFFNYLIQEEAVALNPVAQIRQKGKFLRKRQAVSTVRRLSEAQWHEVLMAIEAVLHEDPDKWQRSLFIVSCLFGLYLRISELAASDRWQPEMEHFWKDAQGNWWFTTVGKGNKERDISVSDAMLTALRRYRQYLGLTPLPLIGDHTPLIAKIRGKGGIASTRQIRFIVQECFDLATLRLKAQGESEEAAALETATVHWLRHTGISEDVKTRPREHVRDDAGHGSSAITDRYIDVERQARHASARAKKINPT</sequence>
<keyword evidence="3" id="KW-0132">Cell division</keyword>
<keyword evidence="6 9" id="KW-0238">DNA-binding</keyword>
<evidence type="ECO:0000256" key="7">
    <source>
        <dbReference type="ARBA" id="ARBA00023172"/>
    </source>
</evidence>
<evidence type="ECO:0000256" key="3">
    <source>
        <dbReference type="ARBA" id="ARBA00022618"/>
    </source>
</evidence>
<dbReference type="AlphaFoldDB" id="A0A2K8KPS1"/>
<dbReference type="InterPro" id="IPR002104">
    <property type="entry name" value="Integrase_catalytic"/>
</dbReference>
<dbReference type="SUPFAM" id="SSF56349">
    <property type="entry name" value="DNA breaking-rejoining enzymes"/>
    <property type="match status" value="1"/>
</dbReference>
<feature type="domain" description="Core-binding (CB)" evidence="11">
    <location>
        <begin position="70"/>
        <end position="201"/>
    </location>
</feature>
<dbReference type="GO" id="GO:0007059">
    <property type="term" value="P:chromosome segregation"/>
    <property type="evidence" value="ECO:0007669"/>
    <property type="project" value="UniProtKB-KW"/>
</dbReference>
<dbReference type="KEGG" id="rfo:REIFOR_01615"/>
<keyword evidence="5" id="KW-0229">DNA integration</keyword>
<dbReference type="CDD" id="cd00397">
    <property type="entry name" value="DNA_BRE_C"/>
    <property type="match status" value="1"/>
</dbReference>
<dbReference type="GO" id="GO:0015074">
    <property type="term" value="P:DNA integration"/>
    <property type="evidence" value="ECO:0007669"/>
    <property type="project" value="UniProtKB-KW"/>
</dbReference>
<keyword evidence="13" id="KW-1185">Reference proteome</keyword>
<evidence type="ECO:0000259" key="10">
    <source>
        <dbReference type="PROSITE" id="PS51898"/>
    </source>
</evidence>
<dbReference type="PROSITE" id="PS51898">
    <property type="entry name" value="TYR_RECOMBINASE"/>
    <property type="match status" value="1"/>
</dbReference>
<evidence type="ECO:0000256" key="2">
    <source>
        <dbReference type="ARBA" id="ARBA00022490"/>
    </source>
</evidence>
<evidence type="ECO:0000256" key="6">
    <source>
        <dbReference type="ARBA" id="ARBA00023125"/>
    </source>
</evidence>
<evidence type="ECO:0000313" key="12">
    <source>
        <dbReference type="EMBL" id="ATX76760.1"/>
    </source>
</evidence>
<dbReference type="InterPro" id="IPR011010">
    <property type="entry name" value="DNA_brk_join_enz"/>
</dbReference>
<dbReference type="EMBL" id="CP011797">
    <property type="protein sequence ID" value="ATX76760.1"/>
    <property type="molecule type" value="Genomic_DNA"/>
</dbReference>
<dbReference type="InterPro" id="IPR013762">
    <property type="entry name" value="Integrase-like_cat_sf"/>
</dbReference>
<dbReference type="InterPro" id="IPR050090">
    <property type="entry name" value="Tyrosine_recombinase_XerCD"/>
</dbReference>
<feature type="domain" description="Tyr recombinase" evidence="10">
    <location>
        <begin position="228"/>
        <end position="445"/>
    </location>
</feature>
<keyword evidence="8" id="KW-0131">Cell cycle</keyword>
<evidence type="ECO:0000259" key="11">
    <source>
        <dbReference type="PROSITE" id="PS51900"/>
    </source>
</evidence>
<keyword evidence="2" id="KW-0963">Cytoplasm</keyword>
<organism evidence="12 13">
    <name type="scientific">Reinekea forsetii</name>
    <dbReference type="NCBI Taxonomy" id="1336806"/>
    <lineage>
        <taxon>Bacteria</taxon>
        <taxon>Pseudomonadati</taxon>
        <taxon>Pseudomonadota</taxon>
        <taxon>Gammaproteobacteria</taxon>
        <taxon>Oceanospirillales</taxon>
        <taxon>Saccharospirillaceae</taxon>
        <taxon>Reinekea</taxon>
    </lineage>
</organism>
<keyword evidence="4" id="KW-0159">Chromosome partition</keyword>
<dbReference type="Proteomes" id="UP000229757">
    <property type="component" value="Chromosome"/>
</dbReference>
<dbReference type="GO" id="GO:0006310">
    <property type="term" value="P:DNA recombination"/>
    <property type="evidence" value="ECO:0007669"/>
    <property type="project" value="UniProtKB-KW"/>
</dbReference>
<gene>
    <name evidence="12" type="ORF">REIFOR_01615</name>
</gene>
<evidence type="ECO:0000256" key="8">
    <source>
        <dbReference type="ARBA" id="ARBA00023306"/>
    </source>
</evidence>
<dbReference type="PANTHER" id="PTHR30349:SF77">
    <property type="entry name" value="TYROSINE RECOMBINASE XERC"/>
    <property type="match status" value="1"/>
</dbReference>
<comment type="subcellular location">
    <subcellularLocation>
        <location evidence="1">Cytoplasm</location>
    </subcellularLocation>
</comment>
<dbReference type="PROSITE" id="PS51900">
    <property type="entry name" value="CB"/>
    <property type="match status" value="1"/>
</dbReference>
<dbReference type="GO" id="GO:0003677">
    <property type="term" value="F:DNA binding"/>
    <property type="evidence" value="ECO:0007669"/>
    <property type="project" value="UniProtKB-UniRule"/>
</dbReference>
<evidence type="ECO:0000256" key="5">
    <source>
        <dbReference type="ARBA" id="ARBA00022908"/>
    </source>
</evidence>
<dbReference type="InterPro" id="IPR044068">
    <property type="entry name" value="CB"/>
</dbReference>
<evidence type="ECO:0000256" key="4">
    <source>
        <dbReference type="ARBA" id="ARBA00022829"/>
    </source>
</evidence>
<accession>A0A2K8KPS1</accession>
<evidence type="ECO:0000313" key="13">
    <source>
        <dbReference type="Proteomes" id="UP000229757"/>
    </source>
</evidence>
<dbReference type="InterPro" id="IPR010998">
    <property type="entry name" value="Integrase_recombinase_N"/>
</dbReference>
<protein>
    <submittedName>
        <fullName evidence="12">Integrase</fullName>
    </submittedName>
</protein>
<keyword evidence="7" id="KW-0233">DNA recombination</keyword>
<dbReference type="GO" id="GO:0051301">
    <property type="term" value="P:cell division"/>
    <property type="evidence" value="ECO:0007669"/>
    <property type="project" value="UniProtKB-KW"/>
</dbReference>
<reference evidence="12 13" key="1">
    <citation type="journal article" date="2017" name="Environ. Microbiol.">
        <title>Genomic and physiological analyses of 'Reinekea forsetii' reveal a versatile opportunistic lifestyle during spring algae blooms.</title>
        <authorList>
            <person name="Avci B."/>
            <person name="Hahnke R.L."/>
            <person name="Chafee M."/>
            <person name="Fischer T."/>
            <person name="Gruber-Vodicka H."/>
            <person name="Tegetmeyer H.E."/>
            <person name="Harder J."/>
            <person name="Fuchs B.M."/>
            <person name="Amann R.I."/>
            <person name="Teeling H."/>
        </authorList>
    </citation>
    <scope>NUCLEOTIDE SEQUENCE [LARGE SCALE GENOMIC DNA]</scope>
    <source>
        <strain evidence="12 13">Hel1_31_D35</strain>
    </source>
</reference>
<dbReference type="GO" id="GO:0005737">
    <property type="term" value="C:cytoplasm"/>
    <property type="evidence" value="ECO:0007669"/>
    <property type="project" value="UniProtKB-SubCell"/>
</dbReference>
<evidence type="ECO:0000256" key="1">
    <source>
        <dbReference type="ARBA" id="ARBA00004496"/>
    </source>
</evidence>
<name>A0A2K8KPS1_9GAMM</name>
<evidence type="ECO:0000256" key="9">
    <source>
        <dbReference type="PROSITE-ProRule" id="PRU01248"/>
    </source>
</evidence>
<dbReference type="PANTHER" id="PTHR30349">
    <property type="entry name" value="PHAGE INTEGRASE-RELATED"/>
    <property type="match status" value="1"/>
</dbReference>
<dbReference type="Gene3D" id="1.10.150.130">
    <property type="match status" value="1"/>
</dbReference>
<proteinExistence type="predicted"/>